<gene>
    <name evidence="2" type="ORF">MAUB_00780</name>
</gene>
<dbReference type="Proteomes" id="UP000465609">
    <property type="component" value="Chromosome"/>
</dbReference>
<dbReference type="InterPro" id="IPR001387">
    <property type="entry name" value="Cro/C1-type_HTH"/>
</dbReference>
<organism evidence="2 3">
    <name type="scientific">Mycolicibacterium aubagnense</name>
    <dbReference type="NCBI Taxonomy" id="319707"/>
    <lineage>
        <taxon>Bacteria</taxon>
        <taxon>Bacillati</taxon>
        <taxon>Actinomycetota</taxon>
        <taxon>Actinomycetes</taxon>
        <taxon>Mycobacteriales</taxon>
        <taxon>Mycobacteriaceae</taxon>
        <taxon>Mycolicibacterium</taxon>
    </lineage>
</organism>
<reference evidence="2 3" key="1">
    <citation type="journal article" date="2019" name="Emerg. Microbes Infect.">
        <title>Comprehensive subspecies identification of 175 nontuberculous mycobacteria species based on 7547 genomic profiles.</title>
        <authorList>
            <person name="Matsumoto Y."/>
            <person name="Kinjo T."/>
            <person name="Motooka D."/>
            <person name="Nabeya D."/>
            <person name="Jung N."/>
            <person name="Uechi K."/>
            <person name="Horii T."/>
            <person name="Iida T."/>
            <person name="Fujita J."/>
            <person name="Nakamura S."/>
        </authorList>
    </citation>
    <scope>NUCLEOTIDE SEQUENCE [LARGE SCALE GENOMIC DNA]</scope>
    <source>
        <strain evidence="2 3">JCM 15296</strain>
    </source>
</reference>
<dbReference type="PROSITE" id="PS50943">
    <property type="entry name" value="HTH_CROC1"/>
    <property type="match status" value="1"/>
</dbReference>
<evidence type="ECO:0000313" key="2">
    <source>
        <dbReference type="EMBL" id="BBX82205.1"/>
    </source>
</evidence>
<dbReference type="EMBL" id="AP022577">
    <property type="protein sequence ID" value="BBX82205.1"/>
    <property type="molecule type" value="Genomic_DNA"/>
</dbReference>
<accession>A0ABM7I6N2</accession>
<dbReference type="SMART" id="SM00530">
    <property type="entry name" value="HTH_XRE"/>
    <property type="match status" value="1"/>
</dbReference>
<sequence>MPIHAQRTFDLPDTAVGAALKVARGECCLDLRDAADAAGLDWRVLSRIERGERPCRVTELVALAEAYHLAADVLLLAILGDEEALAHVEELTPPPAEGPAEEARHLTASQRSAIRKATAAAAAEHGRQWTKLNTVTKLAEKYGISSATVEHLHNTDPAK</sequence>
<evidence type="ECO:0000313" key="3">
    <source>
        <dbReference type="Proteomes" id="UP000465609"/>
    </source>
</evidence>
<proteinExistence type="predicted"/>
<name>A0ABM7I6N2_9MYCO</name>
<dbReference type="CDD" id="cd00093">
    <property type="entry name" value="HTH_XRE"/>
    <property type="match status" value="1"/>
</dbReference>
<dbReference type="Gene3D" id="1.10.260.40">
    <property type="entry name" value="lambda repressor-like DNA-binding domains"/>
    <property type="match status" value="1"/>
</dbReference>
<keyword evidence="3" id="KW-1185">Reference proteome</keyword>
<dbReference type="Pfam" id="PF13560">
    <property type="entry name" value="HTH_31"/>
    <property type="match status" value="1"/>
</dbReference>
<dbReference type="InterPro" id="IPR010982">
    <property type="entry name" value="Lambda_DNA-bd_dom_sf"/>
</dbReference>
<evidence type="ECO:0000259" key="1">
    <source>
        <dbReference type="PROSITE" id="PS50943"/>
    </source>
</evidence>
<dbReference type="SUPFAM" id="SSF47413">
    <property type="entry name" value="lambda repressor-like DNA-binding domains"/>
    <property type="match status" value="1"/>
</dbReference>
<protein>
    <recommendedName>
        <fullName evidence="1">HTH cro/C1-type domain-containing protein</fullName>
    </recommendedName>
</protein>
<feature type="domain" description="HTH cro/C1-type" evidence="1">
    <location>
        <begin position="20"/>
        <end position="74"/>
    </location>
</feature>